<gene>
    <name evidence="2" type="ORF">EU556_19765</name>
</gene>
<dbReference type="Proteomes" id="UP000298337">
    <property type="component" value="Unassembled WGS sequence"/>
</dbReference>
<protein>
    <submittedName>
        <fullName evidence="2">Uncharacterized protein</fullName>
    </submittedName>
</protein>
<proteinExistence type="predicted"/>
<name>A0A4Z0P3F3_9BACT</name>
<evidence type="ECO:0000256" key="1">
    <source>
        <dbReference type="SAM" id="Phobius"/>
    </source>
</evidence>
<keyword evidence="1" id="KW-1133">Transmembrane helix</keyword>
<accession>A0A4Z0P3F3</accession>
<organism evidence="2 3">
    <name type="scientific">Hymenobacter fodinae</name>
    <dbReference type="NCBI Taxonomy" id="2510796"/>
    <lineage>
        <taxon>Bacteria</taxon>
        <taxon>Pseudomonadati</taxon>
        <taxon>Bacteroidota</taxon>
        <taxon>Cytophagia</taxon>
        <taxon>Cytophagales</taxon>
        <taxon>Hymenobacteraceae</taxon>
        <taxon>Hymenobacter</taxon>
    </lineage>
</organism>
<sequence>MKRLSKGSQFTLLAIALIGIVGAVLTYTDYQRHGDLSTIWWPISCVALFVFVYWRSAKTDIVPVVALLLLAAGATSCAVERDPELVREEATAAKAEELATTYTFTNAEGYDQTVAIQQTWK</sequence>
<dbReference type="AlphaFoldDB" id="A0A4Z0P3F3"/>
<evidence type="ECO:0000313" key="2">
    <source>
        <dbReference type="EMBL" id="TGE05540.1"/>
    </source>
</evidence>
<dbReference type="EMBL" id="SRLA01000004">
    <property type="protein sequence ID" value="TGE05540.1"/>
    <property type="molecule type" value="Genomic_DNA"/>
</dbReference>
<dbReference type="RefSeq" id="WP_135435853.1">
    <property type="nucleotide sequence ID" value="NZ_SRLA01000004.1"/>
</dbReference>
<keyword evidence="1" id="KW-0812">Transmembrane</keyword>
<reference evidence="2 3" key="1">
    <citation type="submission" date="2019-04" db="EMBL/GenBank/DDBJ databases">
        <authorList>
            <person name="Feng G."/>
            <person name="Zhang J."/>
            <person name="Zhu H."/>
        </authorList>
    </citation>
    <scope>NUCLEOTIDE SEQUENCE [LARGE SCALE GENOMIC DNA]</scope>
    <source>
        <strain evidence="2 3">92R-1</strain>
    </source>
</reference>
<evidence type="ECO:0000313" key="3">
    <source>
        <dbReference type="Proteomes" id="UP000298337"/>
    </source>
</evidence>
<keyword evidence="3" id="KW-1185">Reference proteome</keyword>
<keyword evidence="1" id="KW-0472">Membrane</keyword>
<comment type="caution">
    <text evidence="2">The sequence shown here is derived from an EMBL/GenBank/DDBJ whole genome shotgun (WGS) entry which is preliminary data.</text>
</comment>
<feature type="transmembrane region" description="Helical" evidence="1">
    <location>
        <begin position="36"/>
        <end position="54"/>
    </location>
</feature>